<feature type="non-terminal residue" evidence="1">
    <location>
        <position position="215"/>
    </location>
</feature>
<evidence type="ECO:0000313" key="1">
    <source>
        <dbReference type="EMBL" id="OBA25461.1"/>
    </source>
</evidence>
<protein>
    <submittedName>
        <fullName evidence="1">Uncharacterized protein</fullName>
    </submittedName>
</protein>
<proteinExistence type="predicted"/>
<evidence type="ECO:0000313" key="2">
    <source>
        <dbReference type="Proteomes" id="UP000092321"/>
    </source>
</evidence>
<dbReference type="Proteomes" id="UP000092321">
    <property type="component" value="Unassembled WGS sequence"/>
</dbReference>
<comment type="caution">
    <text evidence="1">The sequence shown here is derived from an EMBL/GenBank/DDBJ whole genome shotgun (WGS) entry which is preliminary data.</text>
</comment>
<dbReference type="AlphaFoldDB" id="A0A1B7T9P6"/>
<accession>A0A1B7T9P6</accession>
<reference evidence="2" key="1">
    <citation type="journal article" date="2016" name="Proc. Natl. Acad. Sci. U.S.A.">
        <title>Comparative genomics of biotechnologically important yeasts.</title>
        <authorList>
            <person name="Riley R."/>
            <person name="Haridas S."/>
            <person name="Wolfe K.H."/>
            <person name="Lopes M.R."/>
            <person name="Hittinger C.T."/>
            <person name="Goeker M."/>
            <person name="Salamov A.A."/>
            <person name="Wisecaver J.H."/>
            <person name="Long T.M."/>
            <person name="Calvey C.H."/>
            <person name="Aerts A.L."/>
            <person name="Barry K.W."/>
            <person name="Choi C."/>
            <person name="Clum A."/>
            <person name="Coughlan A.Y."/>
            <person name="Deshpande S."/>
            <person name="Douglass A.P."/>
            <person name="Hanson S.J."/>
            <person name="Klenk H.-P."/>
            <person name="LaButti K.M."/>
            <person name="Lapidus A."/>
            <person name="Lindquist E.A."/>
            <person name="Lipzen A.M."/>
            <person name="Meier-Kolthoff J.P."/>
            <person name="Ohm R.A."/>
            <person name="Otillar R.P."/>
            <person name="Pangilinan J.L."/>
            <person name="Peng Y."/>
            <person name="Rokas A."/>
            <person name="Rosa C.A."/>
            <person name="Scheuner C."/>
            <person name="Sibirny A.A."/>
            <person name="Slot J.C."/>
            <person name="Stielow J.B."/>
            <person name="Sun H."/>
            <person name="Kurtzman C.P."/>
            <person name="Blackwell M."/>
            <person name="Grigoriev I.V."/>
            <person name="Jeffries T.W."/>
        </authorList>
    </citation>
    <scope>NUCLEOTIDE SEQUENCE [LARGE SCALE GENOMIC DNA]</scope>
    <source>
        <strain evidence="2">NRRL Y-1626</strain>
    </source>
</reference>
<organism evidence="1 2">
    <name type="scientific">Hanseniaspora valbyensis NRRL Y-1626</name>
    <dbReference type="NCBI Taxonomy" id="766949"/>
    <lineage>
        <taxon>Eukaryota</taxon>
        <taxon>Fungi</taxon>
        <taxon>Dikarya</taxon>
        <taxon>Ascomycota</taxon>
        <taxon>Saccharomycotina</taxon>
        <taxon>Saccharomycetes</taxon>
        <taxon>Saccharomycodales</taxon>
        <taxon>Saccharomycodaceae</taxon>
        <taxon>Hanseniaspora</taxon>
    </lineage>
</organism>
<keyword evidence="2" id="KW-1185">Reference proteome</keyword>
<dbReference type="EMBL" id="LXPE01000095">
    <property type="protein sequence ID" value="OBA25461.1"/>
    <property type="molecule type" value="Genomic_DNA"/>
</dbReference>
<name>A0A1B7T9P6_9ASCO</name>
<sequence length="215" mass="25068">MSNNKNGSYKKGIMDIDLPEYVPSLPQDFTFRKTNMYQIPSFVNGISNNINTLNDSDNLYKLEKALGNILKNNAERVNAENENASSTKGSVISNKSIYINYHLTLNNEYFIKNLPGLIINPNSEDKYIDILNVVNRKKKQLANREHKKNKLKHNWQRNVFNNINNINVTGTFDIKLPDDKFSKEIYDKMEKLKLKKINKFKENELAWQKMKADVY</sequence>
<dbReference type="OrthoDB" id="3973096at2759"/>
<gene>
    <name evidence="1" type="ORF">HANVADRAFT_53916</name>
</gene>